<evidence type="ECO:0000313" key="2">
    <source>
        <dbReference type="EMBL" id="RFO99001.1"/>
    </source>
</evidence>
<feature type="domain" description="DSBA-like thioredoxin" evidence="1">
    <location>
        <begin position="7"/>
        <end position="208"/>
    </location>
</feature>
<evidence type="ECO:0000259" key="1">
    <source>
        <dbReference type="Pfam" id="PF01323"/>
    </source>
</evidence>
<dbReference type="RefSeq" id="WP_117174129.1">
    <property type="nucleotide sequence ID" value="NZ_QFZK01000001.1"/>
</dbReference>
<protein>
    <submittedName>
        <fullName evidence="2">Disulfide bond formation protein DsbA</fullName>
    </submittedName>
</protein>
<dbReference type="SUPFAM" id="SSF52833">
    <property type="entry name" value="Thioredoxin-like"/>
    <property type="match status" value="1"/>
</dbReference>
<comment type="caution">
    <text evidence="2">The sequence shown here is derived from an EMBL/GenBank/DDBJ whole genome shotgun (WGS) entry which is preliminary data.</text>
</comment>
<accession>A0A3E1RID1</accession>
<organism evidence="2 3">
    <name type="scientific">Rhodoferax lacus</name>
    <dbReference type="NCBI Taxonomy" id="2184758"/>
    <lineage>
        <taxon>Bacteria</taxon>
        <taxon>Pseudomonadati</taxon>
        <taxon>Pseudomonadota</taxon>
        <taxon>Betaproteobacteria</taxon>
        <taxon>Burkholderiales</taxon>
        <taxon>Comamonadaceae</taxon>
        <taxon>Rhodoferax</taxon>
    </lineage>
</organism>
<evidence type="ECO:0000313" key="3">
    <source>
        <dbReference type="Proteomes" id="UP000260665"/>
    </source>
</evidence>
<dbReference type="InterPro" id="IPR001853">
    <property type="entry name" value="DSBA-like_thioredoxin_dom"/>
</dbReference>
<dbReference type="AlphaFoldDB" id="A0A3E1RID1"/>
<dbReference type="Proteomes" id="UP000260665">
    <property type="component" value="Unassembled WGS sequence"/>
</dbReference>
<dbReference type="InterPro" id="IPR036249">
    <property type="entry name" value="Thioredoxin-like_sf"/>
</dbReference>
<dbReference type="CDD" id="cd03024">
    <property type="entry name" value="DsbA_FrnE"/>
    <property type="match status" value="1"/>
</dbReference>
<reference evidence="2 3" key="1">
    <citation type="submission" date="2018-05" db="EMBL/GenBank/DDBJ databases">
        <title>Rhodoferax soyangensis sp.nov., isolated from an oligotrophic freshwater lake.</title>
        <authorList>
            <person name="Park M."/>
        </authorList>
    </citation>
    <scope>NUCLEOTIDE SEQUENCE [LARGE SCALE GENOMIC DNA]</scope>
    <source>
        <strain evidence="2 3">IMCC26218</strain>
    </source>
</reference>
<proteinExistence type="predicted"/>
<dbReference type="PANTHER" id="PTHR13887:SF41">
    <property type="entry name" value="THIOREDOXIN SUPERFAMILY PROTEIN"/>
    <property type="match status" value="1"/>
</dbReference>
<dbReference type="Gene3D" id="3.40.30.10">
    <property type="entry name" value="Glutaredoxin"/>
    <property type="match status" value="1"/>
</dbReference>
<dbReference type="GO" id="GO:0016491">
    <property type="term" value="F:oxidoreductase activity"/>
    <property type="evidence" value="ECO:0007669"/>
    <property type="project" value="InterPro"/>
</dbReference>
<dbReference type="OrthoDB" id="9799122at2"/>
<dbReference type="PANTHER" id="PTHR13887">
    <property type="entry name" value="GLUTATHIONE S-TRANSFERASE KAPPA"/>
    <property type="match status" value="1"/>
</dbReference>
<keyword evidence="3" id="KW-1185">Reference proteome</keyword>
<name>A0A3E1RID1_9BURK</name>
<dbReference type="Pfam" id="PF01323">
    <property type="entry name" value="DSBA"/>
    <property type="match status" value="1"/>
</dbReference>
<sequence length="214" mass="23525">MKKQIKIDFVSDVSCPWCAIGLQSLQTALQRLEGELDASLTFQPFELNPQMVAEGENITEHLAKKYGSTPEQAAGAQANIRERGAALGFAFNMDKRGRIYNTFNAHRLLHWAQIEGKQAELKKALLKAYFTDGENPSDTALLVRVAASVGLDAARAQAILDSDEFADAVREQERFYQQAGINSVPAIILNDQHLISGGQPPEVFEQALRQIAGI</sequence>
<dbReference type="EMBL" id="QFZK01000001">
    <property type="protein sequence ID" value="RFO99001.1"/>
    <property type="molecule type" value="Genomic_DNA"/>
</dbReference>
<gene>
    <name evidence="2" type="ORF">DIC66_02125</name>
</gene>